<evidence type="ECO:0000256" key="3">
    <source>
        <dbReference type="SAM" id="SignalP"/>
    </source>
</evidence>
<accession>A0A2T0LEC3</accession>
<evidence type="ECO:0008006" key="6">
    <source>
        <dbReference type="Google" id="ProtNLM"/>
    </source>
</evidence>
<evidence type="ECO:0000256" key="2">
    <source>
        <dbReference type="SAM" id="Phobius"/>
    </source>
</evidence>
<feature type="chain" id="PRO_5015637301" description="TrbL/VirB6 plasmid conjugal transfer protein" evidence="3">
    <location>
        <begin position="26"/>
        <end position="578"/>
    </location>
</feature>
<keyword evidence="3" id="KW-0732">Signal</keyword>
<reference evidence="4 5" key="1">
    <citation type="submission" date="2018-03" db="EMBL/GenBank/DDBJ databases">
        <title>Genomic Encyclopedia of Archaeal and Bacterial Type Strains, Phase II (KMG-II): from individual species to whole genera.</title>
        <authorList>
            <person name="Goeker M."/>
        </authorList>
    </citation>
    <scope>NUCLEOTIDE SEQUENCE [LARGE SCALE GENOMIC DNA]</scope>
    <source>
        <strain evidence="4 5">DSM 44946</strain>
    </source>
</reference>
<organism evidence="4 5">
    <name type="scientific">Planifilum fimeticola</name>
    <dbReference type="NCBI Taxonomy" id="201975"/>
    <lineage>
        <taxon>Bacteria</taxon>
        <taxon>Bacillati</taxon>
        <taxon>Bacillota</taxon>
        <taxon>Bacilli</taxon>
        <taxon>Bacillales</taxon>
        <taxon>Thermoactinomycetaceae</taxon>
        <taxon>Planifilum</taxon>
    </lineage>
</organism>
<feature type="transmembrane region" description="Helical" evidence="2">
    <location>
        <begin position="121"/>
        <end position="141"/>
    </location>
</feature>
<dbReference type="AlphaFoldDB" id="A0A2T0LEC3"/>
<keyword evidence="2" id="KW-0472">Membrane</keyword>
<feature type="compositionally biased region" description="Low complexity" evidence="1">
    <location>
        <begin position="503"/>
        <end position="534"/>
    </location>
</feature>
<gene>
    <name evidence="4" type="ORF">CLV97_11345</name>
</gene>
<evidence type="ECO:0000313" key="4">
    <source>
        <dbReference type="EMBL" id="PRX40459.1"/>
    </source>
</evidence>
<feature type="transmembrane region" description="Helical" evidence="2">
    <location>
        <begin position="75"/>
        <end position="100"/>
    </location>
</feature>
<dbReference type="RefSeq" id="WP_106345275.1">
    <property type="nucleotide sequence ID" value="NZ_PVNE01000013.1"/>
</dbReference>
<dbReference type="Proteomes" id="UP000237797">
    <property type="component" value="Unassembled WGS sequence"/>
</dbReference>
<name>A0A2T0LEC3_9BACL</name>
<keyword evidence="5" id="KW-1185">Reference proteome</keyword>
<keyword evidence="2" id="KW-1133">Transmembrane helix</keyword>
<dbReference type="EMBL" id="PVNE01000013">
    <property type="protein sequence ID" value="PRX40459.1"/>
    <property type="molecule type" value="Genomic_DNA"/>
</dbReference>
<feature type="transmembrane region" description="Helical" evidence="2">
    <location>
        <begin position="359"/>
        <end position="380"/>
    </location>
</feature>
<feature type="transmembrane region" description="Helical" evidence="2">
    <location>
        <begin position="153"/>
        <end position="173"/>
    </location>
</feature>
<feature type="transmembrane region" description="Helical" evidence="2">
    <location>
        <begin position="386"/>
        <end position="405"/>
    </location>
</feature>
<feature type="region of interest" description="Disordered" evidence="1">
    <location>
        <begin position="485"/>
        <end position="578"/>
    </location>
</feature>
<protein>
    <recommendedName>
        <fullName evidence="6">TrbL/VirB6 plasmid conjugal transfer protein</fullName>
    </recommendedName>
</protein>
<comment type="caution">
    <text evidence="4">The sequence shown here is derived from an EMBL/GenBank/DDBJ whole genome shotgun (WGS) entry which is preliminary data.</text>
</comment>
<evidence type="ECO:0000313" key="5">
    <source>
        <dbReference type="Proteomes" id="UP000237797"/>
    </source>
</evidence>
<proteinExistence type="predicted"/>
<keyword evidence="2" id="KW-0812">Transmembrane</keyword>
<feature type="transmembrane region" description="Helical" evidence="2">
    <location>
        <begin position="331"/>
        <end position="352"/>
    </location>
</feature>
<evidence type="ECO:0000256" key="1">
    <source>
        <dbReference type="SAM" id="MobiDB-lite"/>
    </source>
</evidence>
<dbReference type="OrthoDB" id="2989763at2"/>
<sequence length="578" mass="64172">MPRKARPFVLALLLFSLLCPPTALAAEDSAVENMFPSRSPVNGENELYEQFNLDSYYFDDNYGFTEVFREAWNSLWGMAFVVEMAFLKMVIYISQLIMVLKIFDPLASLVSDQVQKLGGSFFGTVLDGLLIIMSTWIFIQLFRRRIAQTAKDVAWAILVLAIGTSFFANLYTYMTNVHGFTQAVSGQLLLQAMETANGRAIATDEPEKAGQIQAGNKIWENYAIIPWQLATFGKAMKPGSEISPDSPDPIARDTYLLLSATEEEREKLVKSWTEGDNPRYPSMTSWSGLIGRTAVTFLNGLAILIFGFFYLILSLFVFVTKMLFLITSAMAPFVFLFGVLPGAGVFAVFNWIKEWLKTGLYGIVAAFLVSMYMLLSTKMWSFVDEYGWLLGGLVPQLLLVGVLAWKPVRERVIQFFKAPFGAPGHVIRNIPAQPFQVVQEKTGESVQRVVERTFEWRKRRPKGGSGGKSSGGAQRGYLQRVFGGAAAQSPKGAARPGQSASQPLRARLSKPPARPAKAPSYAFSAFASQPAPASGRLRNRQLISPRNNIRGRVNPSARDRIRPAYRSGKVNIKGLKGR</sequence>
<feature type="transmembrane region" description="Helical" evidence="2">
    <location>
        <begin position="297"/>
        <end position="319"/>
    </location>
</feature>
<feature type="signal peptide" evidence="3">
    <location>
        <begin position="1"/>
        <end position="25"/>
    </location>
</feature>